<keyword evidence="1" id="KW-1133">Transmembrane helix</keyword>
<dbReference type="STRING" id="553467.SAMN04488063_3554"/>
<sequence>MRLRNRRGEAVDSVPFLVVSGLGLLLCVSFGPLYVAALGLSWAVAVAASAAAFVAVAAGAYHRLVWTATPLDTAEIPPGLRLRRLLYAGIALGLLLCLLSLPLL</sequence>
<keyword evidence="3" id="KW-1185">Reference proteome</keyword>
<name>A0A1I2WLI1_9EURY</name>
<protein>
    <submittedName>
        <fullName evidence="2">Uncharacterized protein</fullName>
    </submittedName>
</protein>
<feature type="transmembrane region" description="Helical" evidence="1">
    <location>
        <begin position="85"/>
        <end position="103"/>
    </location>
</feature>
<accession>A0A1I2WLI1</accession>
<evidence type="ECO:0000313" key="3">
    <source>
        <dbReference type="Proteomes" id="UP000198876"/>
    </source>
</evidence>
<keyword evidence="1" id="KW-0812">Transmembrane</keyword>
<gene>
    <name evidence="2" type="ORF">SAMN04488063_3554</name>
</gene>
<evidence type="ECO:0000313" key="2">
    <source>
        <dbReference type="EMBL" id="SFH00461.1"/>
    </source>
</evidence>
<reference evidence="3" key="1">
    <citation type="submission" date="2016-10" db="EMBL/GenBank/DDBJ databases">
        <authorList>
            <person name="Varghese N."/>
            <person name="Submissions S."/>
        </authorList>
    </citation>
    <scope>NUCLEOTIDE SEQUENCE [LARGE SCALE GENOMIC DNA]</scope>
    <source>
        <strain evidence="3">CGMCC 1.7739</strain>
    </source>
</reference>
<dbReference type="Proteomes" id="UP000198876">
    <property type="component" value="Unassembled WGS sequence"/>
</dbReference>
<dbReference type="AlphaFoldDB" id="A0A1I2WLI1"/>
<keyword evidence="1" id="KW-0472">Membrane</keyword>
<dbReference type="RefSeq" id="WP_092893900.1">
    <property type="nucleotide sequence ID" value="NZ_FOOQ01000008.1"/>
</dbReference>
<feature type="transmembrane region" description="Helical" evidence="1">
    <location>
        <begin position="12"/>
        <end position="34"/>
    </location>
</feature>
<evidence type="ECO:0000256" key="1">
    <source>
        <dbReference type="SAM" id="Phobius"/>
    </source>
</evidence>
<proteinExistence type="predicted"/>
<dbReference type="EMBL" id="FOOQ01000008">
    <property type="protein sequence ID" value="SFH00461.1"/>
    <property type="molecule type" value="Genomic_DNA"/>
</dbReference>
<feature type="transmembrane region" description="Helical" evidence="1">
    <location>
        <begin position="40"/>
        <end position="64"/>
    </location>
</feature>
<organism evidence="2 3">
    <name type="scientific">Halopelagius inordinatus</name>
    <dbReference type="NCBI Taxonomy" id="553467"/>
    <lineage>
        <taxon>Archaea</taxon>
        <taxon>Methanobacteriati</taxon>
        <taxon>Methanobacteriota</taxon>
        <taxon>Stenosarchaea group</taxon>
        <taxon>Halobacteria</taxon>
        <taxon>Halobacteriales</taxon>
        <taxon>Haloferacaceae</taxon>
    </lineage>
</organism>